<accession>A0A8F6TZD8</accession>
<protein>
    <submittedName>
        <fullName evidence="2">DUF2484 family protein</fullName>
    </submittedName>
</protein>
<dbReference type="InterPro" id="IPR018919">
    <property type="entry name" value="DUF2484"/>
</dbReference>
<evidence type="ECO:0000313" key="3">
    <source>
        <dbReference type="Proteomes" id="UP000825009"/>
    </source>
</evidence>
<organism evidence="2 3">
    <name type="scientific">Gymnodinialimonas ceratoperidinii</name>
    <dbReference type="NCBI Taxonomy" id="2856823"/>
    <lineage>
        <taxon>Bacteria</taxon>
        <taxon>Pseudomonadati</taxon>
        <taxon>Pseudomonadota</taxon>
        <taxon>Alphaproteobacteria</taxon>
        <taxon>Rhodobacterales</taxon>
        <taxon>Paracoccaceae</taxon>
        <taxon>Gymnodinialimonas</taxon>
    </lineage>
</organism>
<keyword evidence="1" id="KW-0472">Membrane</keyword>
<dbReference type="Pfam" id="PF10658">
    <property type="entry name" value="DUF2484"/>
    <property type="match status" value="1"/>
</dbReference>
<feature type="transmembrane region" description="Helical" evidence="1">
    <location>
        <begin position="49"/>
        <end position="68"/>
    </location>
</feature>
<proteinExistence type="predicted"/>
<dbReference type="Proteomes" id="UP000825009">
    <property type="component" value="Chromosome"/>
</dbReference>
<keyword evidence="1" id="KW-0812">Transmembrane</keyword>
<dbReference type="AlphaFoldDB" id="A0A8F6TZD8"/>
<evidence type="ECO:0000256" key="1">
    <source>
        <dbReference type="SAM" id="Phobius"/>
    </source>
</evidence>
<dbReference type="KEGG" id="gce:KYE46_08650"/>
<dbReference type="RefSeq" id="WP_219004920.1">
    <property type="nucleotide sequence ID" value="NZ_CP079194.1"/>
</dbReference>
<reference evidence="2 3" key="1">
    <citation type="submission" date="2021-07" db="EMBL/GenBank/DDBJ databases">
        <title>A novel Jannaschia species isolated from marine dinoflagellate Ceratoperidinium margalefii.</title>
        <authorList>
            <person name="Jiang Y."/>
            <person name="Li Z."/>
        </authorList>
    </citation>
    <scope>NUCLEOTIDE SEQUENCE [LARGE SCALE GENOMIC DNA]</scope>
    <source>
        <strain evidence="2 3">J12C1-MA-4</strain>
    </source>
</reference>
<name>A0A8F6TZD8_9RHOB</name>
<gene>
    <name evidence="2" type="ORF">KYE46_08650</name>
</gene>
<keyword evidence="1" id="KW-1133">Transmembrane helix</keyword>
<evidence type="ECO:0000313" key="2">
    <source>
        <dbReference type="EMBL" id="QXT41263.1"/>
    </source>
</evidence>
<keyword evidence="3" id="KW-1185">Reference proteome</keyword>
<dbReference type="EMBL" id="CP079194">
    <property type="protein sequence ID" value="QXT41263.1"/>
    <property type="molecule type" value="Genomic_DNA"/>
</dbReference>
<sequence length="89" mass="9488">MPPSLILACIWALSACVAAMGPRRIQWPAAWVLIGTGIPLLGWVTYQAGPFWGLLVFAAGASILRWPLKRAAHHLRRAVGGTGDGDRTG</sequence>